<reference evidence="2 3" key="1">
    <citation type="submission" date="2016-07" db="EMBL/GenBank/DDBJ databases">
        <title>Genome and transcriptome analysis of iron-reducing fermentative bacteria Anoxybacter fermentans.</title>
        <authorList>
            <person name="Zeng X."/>
            <person name="Shao Z."/>
        </authorList>
    </citation>
    <scope>NUCLEOTIDE SEQUENCE [LARGE SCALE GENOMIC DNA]</scope>
    <source>
        <strain evidence="2 3">DY22613</strain>
    </source>
</reference>
<dbReference type="Pfam" id="PF13649">
    <property type="entry name" value="Methyltransf_25"/>
    <property type="match status" value="1"/>
</dbReference>
<accession>A0A3Q9HR89</accession>
<name>A0A3Q9HR89_9FIRM</name>
<keyword evidence="3" id="KW-1185">Reference proteome</keyword>
<dbReference type="Proteomes" id="UP000267250">
    <property type="component" value="Chromosome"/>
</dbReference>
<organism evidence="2 3">
    <name type="scientific">Anoxybacter fermentans</name>
    <dbReference type="NCBI Taxonomy" id="1323375"/>
    <lineage>
        <taxon>Bacteria</taxon>
        <taxon>Bacillati</taxon>
        <taxon>Bacillota</taxon>
        <taxon>Clostridia</taxon>
        <taxon>Halanaerobiales</taxon>
        <taxon>Anoxybacter</taxon>
    </lineage>
</organism>
<gene>
    <name evidence="2" type="ORF">BBF96_11595</name>
</gene>
<dbReference type="EMBL" id="CP016379">
    <property type="protein sequence ID" value="AZR73976.1"/>
    <property type="molecule type" value="Genomic_DNA"/>
</dbReference>
<dbReference type="InterPro" id="IPR029063">
    <property type="entry name" value="SAM-dependent_MTases_sf"/>
</dbReference>
<dbReference type="CDD" id="cd02440">
    <property type="entry name" value="AdoMet_MTases"/>
    <property type="match status" value="1"/>
</dbReference>
<evidence type="ECO:0000313" key="2">
    <source>
        <dbReference type="EMBL" id="AZR73976.1"/>
    </source>
</evidence>
<evidence type="ECO:0000259" key="1">
    <source>
        <dbReference type="Pfam" id="PF13649"/>
    </source>
</evidence>
<dbReference type="SUPFAM" id="SSF53335">
    <property type="entry name" value="S-adenosyl-L-methionine-dependent methyltransferases"/>
    <property type="match status" value="1"/>
</dbReference>
<protein>
    <recommendedName>
        <fullName evidence="1">Methyltransferase domain-containing protein</fullName>
    </recommendedName>
</protein>
<evidence type="ECO:0000313" key="3">
    <source>
        <dbReference type="Proteomes" id="UP000267250"/>
    </source>
</evidence>
<dbReference type="KEGG" id="aft:BBF96_11595"/>
<dbReference type="AlphaFoldDB" id="A0A3Q9HR89"/>
<dbReference type="Gene3D" id="3.40.50.150">
    <property type="entry name" value="Vaccinia Virus protein VP39"/>
    <property type="match status" value="1"/>
</dbReference>
<sequence length="99" mass="11097">MIDFDCGHGKILFRCLELGIRSIVGIDISPMAIVLAKKLAVENGVENKSEFWCGDSSILSRINDQSFDAGILFNIIDNLMPEDGLKVLKYEILLRNILR</sequence>
<feature type="domain" description="Methyltransferase" evidence="1">
    <location>
        <begin position="3"/>
        <end position="88"/>
    </location>
</feature>
<dbReference type="InterPro" id="IPR041698">
    <property type="entry name" value="Methyltransf_25"/>
</dbReference>
<proteinExistence type="predicted"/>
<dbReference type="OrthoDB" id="1707222at2"/>